<dbReference type="OrthoDB" id="10003767at2759"/>
<feature type="region of interest" description="Disordered" evidence="1">
    <location>
        <begin position="1"/>
        <end position="25"/>
    </location>
</feature>
<evidence type="ECO:0000313" key="4">
    <source>
        <dbReference type="Proteomes" id="UP000799441"/>
    </source>
</evidence>
<proteinExistence type="predicted"/>
<name>A0A9P4QI82_9PEZI</name>
<protein>
    <recommendedName>
        <fullName evidence="2">Aminoglycoside phosphotransferase domain-containing protein</fullName>
    </recommendedName>
</protein>
<accession>A0A9P4QI82</accession>
<sequence length="453" mass="51168">MDEDGQSSSTSTTPNSTSSYEYSHEPYEEFQNKVISLAYHLDDIDDVDLQRTRGGSYNRVVIAKLWQGDRNVTGVFRIPRFPNIGDGSETDATRRIDSEIQDQAAVLQFLASRDIPAPKLLAFDASAANAIGSPFVFQEYSIGKSLESVYGDMSLQEKLSIVDSLLGFLLSAEQIQFPSIGTLKATRSPNSAVKGSYVYEPAHAQLELEVRAFEVGTDSQSNHQTSSTSTLELLSELLDARRRSGVMVSMWRRLGAILTEMQAMDVFRPRNGTPRHSTASILYHWDLEPRNILVKPRQEMDGGNGKETYQWEIDKVIDWDRVLAVPAVLARKPPIWLWDFSSNSEHPSIASDFDGDVDQLTPSRYDTGSGRLSPSDQEIRQHFEDNLVIGLSNLYPGYSREEYLEDTYGKGRWIRRLARFAIHGLSDSQDWKRFNEFDKEWSSYTPHILGSNQ</sequence>
<dbReference type="InterPro" id="IPR011009">
    <property type="entry name" value="Kinase-like_dom_sf"/>
</dbReference>
<dbReference type="AlphaFoldDB" id="A0A9P4QI82"/>
<reference evidence="3" key="1">
    <citation type="journal article" date="2020" name="Stud. Mycol.">
        <title>101 Dothideomycetes genomes: a test case for predicting lifestyles and emergence of pathogens.</title>
        <authorList>
            <person name="Haridas S."/>
            <person name="Albert R."/>
            <person name="Binder M."/>
            <person name="Bloem J."/>
            <person name="Labutti K."/>
            <person name="Salamov A."/>
            <person name="Andreopoulos B."/>
            <person name="Baker S."/>
            <person name="Barry K."/>
            <person name="Bills G."/>
            <person name="Bluhm B."/>
            <person name="Cannon C."/>
            <person name="Castanera R."/>
            <person name="Culley D."/>
            <person name="Daum C."/>
            <person name="Ezra D."/>
            <person name="Gonzalez J."/>
            <person name="Henrissat B."/>
            <person name="Kuo A."/>
            <person name="Liang C."/>
            <person name="Lipzen A."/>
            <person name="Lutzoni F."/>
            <person name="Magnuson J."/>
            <person name="Mondo S."/>
            <person name="Nolan M."/>
            <person name="Ohm R."/>
            <person name="Pangilinan J."/>
            <person name="Park H.-J."/>
            <person name="Ramirez L."/>
            <person name="Alfaro M."/>
            <person name="Sun H."/>
            <person name="Tritt A."/>
            <person name="Yoshinaga Y."/>
            <person name="Zwiers L.-H."/>
            <person name="Turgeon B."/>
            <person name="Goodwin S."/>
            <person name="Spatafora J."/>
            <person name="Crous P."/>
            <person name="Grigoriev I."/>
        </authorList>
    </citation>
    <scope>NUCLEOTIDE SEQUENCE</scope>
    <source>
        <strain evidence="3">CBS 116435</strain>
    </source>
</reference>
<dbReference type="SUPFAM" id="SSF56112">
    <property type="entry name" value="Protein kinase-like (PK-like)"/>
    <property type="match status" value="1"/>
</dbReference>
<evidence type="ECO:0000256" key="1">
    <source>
        <dbReference type="SAM" id="MobiDB-lite"/>
    </source>
</evidence>
<gene>
    <name evidence="3" type="ORF">K431DRAFT_291017</name>
</gene>
<evidence type="ECO:0000259" key="2">
    <source>
        <dbReference type="Pfam" id="PF01636"/>
    </source>
</evidence>
<dbReference type="PANTHER" id="PTHR21310:SF56">
    <property type="entry name" value="AMINOGLYCOSIDE PHOSPHOTRANSFERASE DOMAIN-CONTAINING PROTEIN"/>
    <property type="match status" value="1"/>
</dbReference>
<comment type="caution">
    <text evidence="3">The sequence shown here is derived from an EMBL/GenBank/DDBJ whole genome shotgun (WGS) entry which is preliminary data.</text>
</comment>
<keyword evidence="4" id="KW-1185">Reference proteome</keyword>
<dbReference type="Proteomes" id="UP000799441">
    <property type="component" value="Unassembled WGS sequence"/>
</dbReference>
<dbReference type="Pfam" id="PF01636">
    <property type="entry name" value="APH"/>
    <property type="match status" value="1"/>
</dbReference>
<dbReference type="InterPro" id="IPR051678">
    <property type="entry name" value="AGP_Transferase"/>
</dbReference>
<feature type="compositionally biased region" description="Low complexity" evidence="1">
    <location>
        <begin position="7"/>
        <end position="21"/>
    </location>
</feature>
<dbReference type="PANTHER" id="PTHR21310">
    <property type="entry name" value="AMINOGLYCOSIDE PHOSPHOTRANSFERASE-RELATED-RELATED"/>
    <property type="match status" value="1"/>
</dbReference>
<evidence type="ECO:0000313" key="3">
    <source>
        <dbReference type="EMBL" id="KAF2725351.1"/>
    </source>
</evidence>
<dbReference type="EMBL" id="MU003768">
    <property type="protein sequence ID" value="KAF2725351.1"/>
    <property type="molecule type" value="Genomic_DNA"/>
</dbReference>
<organism evidence="3 4">
    <name type="scientific">Polychaeton citri CBS 116435</name>
    <dbReference type="NCBI Taxonomy" id="1314669"/>
    <lineage>
        <taxon>Eukaryota</taxon>
        <taxon>Fungi</taxon>
        <taxon>Dikarya</taxon>
        <taxon>Ascomycota</taxon>
        <taxon>Pezizomycotina</taxon>
        <taxon>Dothideomycetes</taxon>
        <taxon>Dothideomycetidae</taxon>
        <taxon>Capnodiales</taxon>
        <taxon>Capnodiaceae</taxon>
        <taxon>Polychaeton</taxon>
    </lineage>
</organism>
<dbReference type="InterPro" id="IPR002575">
    <property type="entry name" value="Aminoglycoside_PTrfase"/>
</dbReference>
<feature type="domain" description="Aminoglycoside phosphotransferase" evidence="2">
    <location>
        <begin position="97"/>
        <end position="297"/>
    </location>
</feature>